<name>A0A6A3AKJ5_HIBSY</name>
<dbReference type="Pfam" id="PF03061">
    <property type="entry name" value="4HBT"/>
    <property type="match status" value="1"/>
</dbReference>
<evidence type="ECO:0000256" key="1">
    <source>
        <dbReference type="ARBA" id="ARBA00008324"/>
    </source>
</evidence>
<comment type="similarity">
    <text evidence="1">Belongs to the thioesterase PaaI family.</text>
</comment>
<dbReference type="CDD" id="cd03443">
    <property type="entry name" value="PaaI_thioesterase"/>
    <property type="match status" value="1"/>
</dbReference>
<sequence length="165" mass="18126">MHQKLRETLQEIEDDDILKQLIGWFQDIVDGTIGQELETRSLQGLRITHARKGFLRSEFAVPSLAADVEGNWHGGAIAILMDAVGAVAVYSAFHHVVKSVDFSISHYSTAKIQDEVVVEAKVVGNHGKVVQVMMEARMKGNGELIALGKMWVALNNFAITTASKL</sequence>
<organism evidence="3 4">
    <name type="scientific">Hibiscus syriacus</name>
    <name type="common">Rose of Sharon</name>
    <dbReference type="NCBI Taxonomy" id="106335"/>
    <lineage>
        <taxon>Eukaryota</taxon>
        <taxon>Viridiplantae</taxon>
        <taxon>Streptophyta</taxon>
        <taxon>Embryophyta</taxon>
        <taxon>Tracheophyta</taxon>
        <taxon>Spermatophyta</taxon>
        <taxon>Magnoliopsida</taxon>
        <taxon>eudicotyledons</taxon>
        <taxon>Gunneridae</taxon>
        <taxon>Pentapetalae</taxon>
        <taxon>rosids</taxon>
        <taxon>malvids</taxon>
        <taxon>Malvales</taxon>
        <taxon>Malvaceae</taxon>
        <taxon>Malvoideae</taxon>
        <taxon>Hibiscus</taxon>
    </lineage>
</organism>
<dbReference type="EMBL" id="VEPZ02000983">
    <property type="protein sequence ID" value="KAE8705134.1"/>
    <property type="molecule type" value="Genomic_DNA"/>
</dbReference>
<dbReference type="OrthoDB" id="46529at2759"/>
<dbReference type="PANTHER" id="PTHR21660:SF46">
    <property type="entry name" value="SUPERFAMILY PROTEIN, PUTATIVE-RELATED"/>
    <property type="match status" value="1"/>
</dbReference>
<evidence type="ECO:0000313" key="4">
    <source>
        <dbReference type="Proteomes" id="UP000436088"/>
    </source>
</evidence>
<dbReference type="AlphaFoldDB" id="A0A6A3AKJ5"/>
<proteinExistence type="inferred from homology"/>
<dbReference type="GO" id="GO:0047617">
    <property type="term" value="F:fatty acyl-CoA hydrolase activity"/>
    <property type="evidence" value="ECO:0007669"/>
    <property type="project" value="InterPro"/>
</dbReference>
<comment type="caution">
    <text evidence="3">The sequence shown here is derived from an EMBL/GenBank/DDBJ whole genome shotgun (WGS) entry which is preliminary data.</text>
</comment>
<accession>A0A6A3AKJ5</accession>
<evidence type="ECO:0000313" key="3">
    <source>
        <dbReference type="EMBL" id="KAE8705134.1"/>
    </source>
</evidence>
<gene>
    <name evidence="3" type="ORF">F3Y22_tig00110430pilonHSYRG00308</name>
</gene>
<dbReference type="Proteomes" id="UP000436088">
    <property type="component" value="Unassembled WGS sequence"/>
</dbReference>
<dbReference type="SUPFAM" id="SSF54637">
    <property type="entry name" value="Thioesterase/thiol ester dehydrase-isomerase"/>
    <property type="match status" value="1"/>
</dbReference>
<reference evidence="3" key="1">
    <citation type="submission" date="2019-09" db="EMBL/GenBank/DDBJ databases">
        <title>Draft genome information of white flower Hibiscus syriacus.</title>
        <authorList>
            <person name="Kim Y.-M."/>
        </authorList>
    </citation>
    <scope>NUCLEOTIDE SEQUENCE [LARGE SCALE GENOMIC DNA]</scope>
    <source>
        <strain evidence="3">YM2019G1</strain>
    </source>
</reference>
<dbReference type="Gene3D" id="3.10.129.10">
    <property type="entry name" value="Hotdog Thioesterase"/>
    <property type="match status" value="1"/>
</dbReference>
<dbReference type="InterPro" id="IPR039298">
    <property type="entry name" value="ACOT13"/>
</dbReference>
<keyword evidence="4" id="KW-1185">Reference proteome</keyword>
<protein>
    <submittedName>
        <fullName evidence="3">Major facilitator superfamily protein</fullName>
    </submittedName>
</protein>
<dbReference type="InterPro" id="IPR006683">
    <property type="entry name" value="Thioestr_dom"/>
</dbReference>
<evidence type="ECO:0000259" key="2">
    <source>
        <dbReference type="Pfam" id="PF03061"/>
    </source>
</evidence>
<dbReference type="InterPro" id="IPR029069">
    <property type="entry name" value="HotDog_dom_sf"/>
</dbReference>
<feature type="domain" description="Thioesterase" evidence="2">
    <location>
        <begin position="70"/>
        <end position="132"/>
    </location>
</feature>
<dbReference type="PANTHER" id="PTHR21660">
    <property type="entry name" value="THIOESTERASE SUPERFAMILY MEMBER-RELATED"/>
    <property type="match status" value="1"/>
</dbReference>